<protein>
    <submittedName>
        <fullName evidence="2">Uncharacterized protein</fullName>
    </submittedName>
</protein>
<feature type="transmembrane region" description="Helical" evidence="1">
    <location>
        <begin position="36"/>
        <end position="57"/>
    </location>
</feature>
<dbReference type="EMBL" id="DSUT01000071">
    <property type="protein sequence ID" value="HGK28011.1"/>
    <property type="molecule type" value="Genomic_DNA"/>
</dbReference>
<proteinExistence type="predicted"/>
<comment type="caution">
    <text evidence="2">The sequence shown here is derived from an EMBL/GenBank/DDBJ whole genome shotgun (WGS) entry which is preliminary data.</text>
</comment>
<keyword evidence="1" id="KW-0472">Membrane</keyword>
<feature type="transmembrane region" description="Helical" evidence="1">
    <location>
        <begin position="77"/>
        <end position="95"/>
    </location>
</feature>
<keyword evidence="1" id="KW-0812">Transmembrane</keyword>
<accession>A0A7C4CAP1</accession>
<dbReference type="AlphaFoldDB" id="A0A7C4CAP1"/>
<name>A0A7C4CAP1_UNCW3</name>
<gene>
    <name evidence="2" type="ORF">ENS41_03565</name>
</gene>
<keyword evidence="1" id="KW-1133">Transmembrane helix</keyword>
<sequence length="116" mass="12961">MMQVANGQELKEAVGRREAEIFVVDEALIRRVQTWVALRTAANVAVFVILAVALFMWANPAGWELLDTDKARLVRQIILGVGIVLLFADYMMPVVRHYKVAAKDASGLKLVLRRGK</sequence>
<evidence type="ECO:0000313" key="2">
    <source>
        <dbReference type="EMBL" id="HGK28011.1"/>
    </source>
</evidence>
<organism evidence="2">
    <name type="scientific">candidate division WOR-3 bacterium</name>
    <dbReference type="NCBI Taxonomy" id="2052148"/>
    <lineage>
        <taxon>Bacteria</taxon>
        <taxon>Bacteria division WOR-3</taxon>
    </lineage>
</organism>
<evidence type="ECO:0000256" key="1">
    <source>
        <dbReference type="SAM" id="Phobius"/>
    </source>
</evidence>
<reference evidence="2" key="1">
    <citation type="journal article" date="2020" name="mSystems">
        <title>Genome- and Community-Level Interaction Insights into Carbon Utilization and Element Cycling Functions of Hydrothermarchaeota in Hydrothermal Sediment.</title>
        <authorList>
            <person name="Zhou Z."/>
            <person name="Liu Y."/>
            <person name="Xu W."/>
            <person name="Pan J."/>
            <person name="Luo Z.H."/>
            <person name="Li M."/>
        </authorList>
    </citation>
    <scope>NUCLEOTIDE SEQUENCE [LARGE SCALE GENOMIC DNA]</scope>
    <source>
        <strain evidence="2">SpSt-488</strain>
    </source>
</reference>